<sequence length="258" mass="28868">MSNRLLSLFVLVLIFASGYGIYYYFFVANVGNLSLIINGAESVSASITSEFQNTYTLDCKRTCVFSDIPPVNYSITVKKAGYREINTSTKLNRSESKKVVITMEKEVKLTTLPTGTGSVVLKNEGKEFVAGEYNIDDTILTTKETQDPNVEIITMDTWVCIYDATEKICTPHQLYDDIVLLPRGDILALVKKTSKAKLSLLNLADDGQDYILHINADRKNRNIVLKTPINWRFFGLTLDGKIVLVDMDGKKSLVENVN</sequence>
<protein>
    <recommendedName>
        <fullName evidence="2">PEGA domain-containing protein</fullName>
    </recommendedName>
</protein>
<evidence type="ECO:0008006" key="2">
    <source>
        <dbReference type="Google" id="ProtNLM"/>
    </source>
</evidence>
<proteinExistence type="predicted"/>
<evidence type="ECO:0000313" key="1">
    <source>
        <dbReference type="EMBL" id="EKD29381.1"/>
    </source>
</evidence>
<gene>
    <name evidence="1" type="ORF">ACD_78C00428G0002</name>
</gene>
<accession>K1XWP3</accession>
<reference evidence="1" key="1">
    <citation type="journal article" date="2012" name="Science">
        <title>Fermentation, hydrogen, and sulfur metabolism in multiple uncultivated bacterial phyla.</title>
        <authorList>
            <person name="Wrighton K.C."/>
            <person name="Thomas B.C."/>
            <person name="Sharon I."/>
            <person name="Miller C.S."/>
            <person name="Castelle C.J."/>
            <person name="VerBerkmoes N.C."/>
            <person name="Wilkins M.J."/>
            <person name="Hettich R.L."/>
            <person name="Lipton M.S."/>
            <person name="Williams K.H."/>
            <person name="Long P.E."/>
            <person name="Banfield J.F."/>
        </authorList>
    </citation>
    <scope>NUCLEOTIDE SEQUENCE [LARGE SCALE GENOMIC DNA]</scope>
</reference>
<name>K1XWP3_9BACT</name>
<comment type="caution">
    <text evidence="1">The sequence shown here is derived from an EMBL/GenBank/DDBJ whole genome shotgun (WGS) entry which is preliminary data.</text>
</comment>
<organism evidence="1">
    <name type="scientific">uncultured bacterium</name>
    <name type="common">gcode 4</name>
    <dbReference type="NCBI Taxonomy" id="1234023"/>
    <lineage>
        <taxon>Bacteria</taxon>
        <taxon>environmental samples</taxon>
    </lineage>
</organism>
<dbReference type="EMBL" id="AMFJ01034428">
    <property type="protein sequence ID" value="EKD29381.1"/>
    <property type="molecule type" value="Genomic_DNA"/>
</dbReference>
<dbReference type="AlphaFoldDB" id="K1XWP3"/>